<dbReference type="EMBL" id="BMJQ01000031">
    <property type="protein sequence ID" value="GGF49848.1"/>
    <property type="molecule type" value="Genomic_DNA"/>
</dbReference>
<feature type="transmembrane region" description="Helical" evidence="5">
    <location>
        <begin position="69"/>
        <end position="86"/>
    </location>
</feature>
<dbReference type="AlphaFoldDB" id="A0A8J2Z248"/>
<dbReference type="Pfam" id="PF13564">
    <property type="entry name" value="DoxX_2"/>
    <property type="match status" value="1"/>
</dbReference>
<evidence type="ECO:0000256" key="4">
    <source>
        <dbReference type="ARBA" id="ARBA00023136"/>
    </source>
</evidence>
<protein>
    <recommendedName>
        <fullName evidence="8">DoxX family protein</fullName>
    </recommendedName>
</protein>
<organism evidence="6 7">
    <name type="scientific">Aliidongia dinghuensis</name>
    <dbReference type="NCBI Taxonomy" id="1867774"/>
    <lineage>
        <taxon>Bacteria</taxon>
        <taxon>Pseudomonadati</taxon>
        <taxon>Pseudomonadota</taxon>
        <taxon>Alphaproteobacteria</taxon>
        <taxon>Rhodospirillales</taxon>
        <taxon>Dongiaceae</taxon>
        <taxon>Aliidongia</taxon>
    </lineage>
</organism>
<reference evidence="6" key="2">
    <citation type="submission" date="2020-09" db="EMBL/GenBank/DDBJ databases">
        <authorList>
            <person name="Sun Q."/>
            <person name="Zhou Y."/>
        </authorList>
    </citation>
    <scope>NUCLEOTIDE SEQUENCE</scope>
    <source>
        <strain evidence="6">CGMCC 1.15725</strain>
    </source>
</reference>
<keyword evidence="2 5" id="KW-0812">Transmembrane</keyword>
<dbReference type="RefSeq" id="WP_189052406.1">
    <property type="nucleotide sequence ID" value="NZ_BMJQ01000031.1"/>
</dbReference>
<keyword evidence="4 5" id="KW-0472">Membrane</keyword>
<comment type="caution">
    <text evidence="6">The sequence shown here is derived from an EMBL/GenBank/DDBJ whole genome shotgun (WGS) entry which is preliminary data.</text>
</comment>
<accession>A0A8J2Z248</accession>
<sequence>MFNSITGGTALAWLLAAFFIIGGIVNWIAPNPIRQNYARWQYPDRFHYITSVLELAAAALLLFPPTRLLGAGLGAVIMIAAIGTLLRHREYTHAITPAIVLTLATFSGWLACAATS</sequence>
<reference evidence="6" key="1">
    <citation type="journal article" date="2014" name="Int. J. Syst. Evol. Microbiol.">
        <title>Complete genome sequence of Corynebacterium casei LMG S-19264T (=DSM 44701T), isolated from a smear-ripened cheese.</title>
        <authorList>
            <consortium name="US DOE Joint Genome Institute (JGI-PGF)"/>
            <person name="Walter F."/>
            <person name="Albersmeier A."/>
            <person name="Kalinowski J."/>
            <person name="Ruckert C."/>
        </authorList>
    </citation>
    <scope>NUCLEOTIDE SEQUENCE</scope>
    <source>
        <strain evidence="6">CGMCC 1.15725</strain>
    </source>
</reference>
<name>A0A8J2Z248_9PROT</name>
<dbReference type="InterPro" id="IPR032808">
    <property type="entry name" value="DoxX"/>
</dbReference>
<keyword evidence="7" id="KW-1185">Reference proteome</keyword>
<evidence type="ECO:0000256" key="3">
    <source>
        <dbReference type="ARBA" id="ARBA00022989"/>
    </source>
</evidence>
<evidence type="ECO:0000256" key="5">
    <source>
        <dbReference type="SAM" id="Phobius"/>
    </source>
</evidence>
<feature type="transmembrane region" description="Helical" evidence="5">
    <location>
        <begin position="45"/>
        <end position="63"/>
    </location>
</feature>
<evidence type="ECO:0000256" key="1">
    <source>
        <dbReference type="ARBA" id="ARBA00004141"/>
    </source>
</evidence>
<gene>
    <name evidence="6" type="ORF">GCM10011611_65320</name>
</gene>
<evidence type="ECO:0000313" key="7">
    <source>
        <dbReference type="Proteomes" id="UP000646365"/>
    </source>
</evidence>
<evidence type="ECO:0000256" key="2">
    <source>
        <dbReference type="ARBA" id="ARBA00022692"/>
    </source>
</evidence>
<dbReference type="Proteomes" id="UP000646365">
    <property type="component" value="Unassembled WGS sequence"/>
</dbReference>
<dbReference type="GO" id="GO:0016020">
    <property type="term" value="C:membrane"/>
    <property type="evidence" value="ECO:0007669"/>
    <property type="project" value="UniProtKB-SubCell"/>
</dbReference>
<comment type="subcellular location">
    <subcellularLocation>
        <location evidence="1">Membrane</location>
        <topology evidence="1">Multi-pass membrane protein</topology>
    </subcellularLocation>
</comment>
<evidence type="ECO:0008006" key="8">
    <source>
        <dbReference type="Google" id="ProtNLM"/>
    </source>
</evidence>
<feature type="transmembrane region" description="Helical" evidence="5">
    <location>
        <begin position="12"/>
        <end position="33"/>
    </location>
</feature>
<evidence type="ECO:0000313" key="6">
    <source>
        <dbReference type="EMBL" id="GGF49848.1"/>
    </source>
</evidence>
<feature type="transmembrane region" description="Helical" evidence="5">
    <location>
        <begin position="93"/>
        <end position="111"/>
    </location>
</feature>
<keyword evidence="3 5" id="KW-1133">Transmembrane helix</keyword>
<proteinExistence type="predicted"/>